<dbReference type="AlphaFoldDB" id="A0A0C3NU00"/>
<reference evidence="2" key="2">
    <citation type="submission" date="2015-01" db="EMBL/GenBank/DDBJ databases">
        <title>Evolutionary Origins and Diversification of the Mycorrhizal Mutualists.</title>
        <authorList>
            <consortium name="DOE Joint Genome Institute"/>
            <consortium name="Mycorrhizal Genomics Consortium"/>
            <person name="Kohler A."/>
            <person name="Kuo A."/>
            <person name="Nagy L.G."/>
            <person name="Floudas D."/>
            <person name="Copeland A."/>
            <person name="Barry K.W."/>
            <person name="Cichocki N."/>
            <person name="Veneault-Fourrey C."/>
            <person name="LaButti K."/>
            <person name="Lindquist E.A."/>
            <person name="Lipzen A."/>
            <person name="Lundell T."/>
            <person name="Morin E."/>
            <person name="Murat C."/>
            <person name="Riley R."/>
            <person name="Ohm R."/>
            <person name="Sun H."/>
            <person name="Tunlid A."/>
            <person name="Henrissat B."/>
            <person name="Grigoriev I.V."/>
            <person name="Hibbett D.S."/>
            <person name="Martin F."/>
        </authorList>
    </citation>
    <scope>NUCLEOTIDE SEQUENCE [LARGE SCALE GENOMIC DNA]</scope>
    <source>
        <strain evidence="2">Marx 270</strain>
    </source>
</reference>
<organism evidence="1 2">
    <name type="scientific">Pisolithus tinctorius Marx 270</name>
    <dbReference type="NCBI Taxonomy" id="870435"/>
    <lineage>
        <taxon>Eukaryota</taxon>
        <taxon>Fungi</taxon>
        <taxon>Dikarya</taxon>
        <taxon>Basidiomycota</taxon>
        <taxon>Agaricomycotina</taxon>
        <taxon>Agaricomycetes</taxon>
        <taxon>Agaricomycetidae</taxon>
        <taxon>Boletales</taxon>
        <taxon>Sclerodermatineae</taxon>
        <taxon>Pisolithaceae</taxon>
        <taxon>Pisolithus</taxon>
    </lineage>
</organism>
<proteinExistence type="predicted"/>
<dbReference type="HOGENOM" id="CLU_2677847_0_0_1"/>
<evidence type="ECO:0000313" key="2">
    <source>
        <dbReference type="Proteomes" id="UP000054217"/>
    </source>
</evidence>
<accession>A0A0C3NU00</accession>
<gene>
    <name evidence="1" type="ORF">M404DRAFT_1000503</name>
</gene>
<dbReference type="InParanoid" id="A0A0C3NU00"/>
<feature type="non-terminal residue" evidence="1">
    <location>
        <position position="1"/>
    </location>
</feature>
<keyword evidence="2" id="KW-1185">Reference proteome</keyword>
<reference evidence="1 2" key="1">
    <citation type="submission" date="2014-04" db="EMBL/GenBank/DDBJ databases">
        <authorList>
            <consortium name="DOE Joint Genome Institute"/>
            <person name="Kuo A."/>
            <person name="Kohler A."/>
            <person name="Costa M.D."/>
            <person name="Nagy L.G."/>
            <person name="Floudas D."/>
            <person name="Copeland A."/>
            <person name="Barry K.W."/>
            <person name="Cichocki N."/>
            <person name="Veneault-Fourrey C."/>
            <person name="LaButti K."/>
            <person name="Lindquist E.A."/>
            <person name="Lipzen A."/>
            <person name="Lundell T."/>
            <person name="Morin E."/>
            <person name="Murat C."/>
            <person name="Sun H."/>
            <person name="Tunlid A."/>
            <person name="Henrissat B."/>
            <person name="Grigoriev I.V."/>
            <person name="Hibbett D.S."/>
            <person name="Martin F."/>
            <person name="Nordberg H.P."/>
            <person name="Cantor M.N."/>
            <person name="Hua S.X."/>
        </authorList>
    </citation>
    <scope>NUCLEOTIDE SEQUENCE [LARGE SCALE GENOMIC DNA]</scope>
    <source>
        <strain evidence="1 2">Marx 270</strain>
    </source>
</reference>
<dbReference type="Proteomes" id="UP000054217">
    <property type="component" value="Unassembled WGS sequence"/>
</dbReference>
<protein>
    <submittedName>
        <fullName evidence="1">Uncharacterized protein</fullName>
    </submittedName>
</protein>
<name>A0A0C3NU00_PISTI</name>
<dbReference type="EMBL" id="KN831971">
    <property type="protein sequence ID" value="KIO04335.1"/>
    <property type="molecule type" value="Genomic_DNA"/>
</dbReference>
<sequence>VFRSISMSLEIFDFFRWVIRQSNKYTGNAQGAACDKNIQSHRVHMPTNSWVGSGWEVQSCSATMFTNSLTTNSDP</sequence>
<evidence type="ECO:0000313" key="1">
    <source>
        <dbReference type="EMBL" id="KIO04335.1"/>
    </source>
</evidence>
<feature type="non-terminal residue" evidence="1">
    <location>
        <position position="75"/>
    </location>
</feature>